<evidence type="ECO:0000313" key="3">
    <source>
        <dbReference type="EMBL" id="GAQ86321.1"/>
    </source>
</evidence>
<sequence length="234" mass="24840">MASSSGGTPKAVSRPRSSRALSSQAAGFSGRSDSRASAASSTGSKKATKKPGADSIMNRDPNAVSRGIKNLDQLMAHLQEKNRLAKEQIAADTEEIARLDKELAHVEPKLEALERGLTVKRAEKDALLADIKKQTEEFNQVLEQSSALAKRANRLNAKMYTKAASDTLEATRGFNMRASVKELQSRKGSGSQPGRTDRRESVPSPGGAVTPGDGKAKQSLLASRGVAPSLVSRS</sequence>
<feature type="region of interest" description="Disordered" evidence="2">
    <location>
        <begin position="1"/>
        <end position="68"/>
    </location>
</feature>
<proteinExistence type="predicted"/>
<reference evidence="3 4" key="1">
    <citation type="journal article" date="2014" name="Nat. Commun.">
        <title>Klebsormidium flaccidum genome reveals primary factors for plant terrestrial adaptation.</title>
        <authorList>
            <person name="Hori K."/>
            <person name="Maruyama F."/>
            <person name="Fujisawa T."/>
            <person name="Togashi T."/>
            <person name="Yamamoto N."/>
            <person name="Seo M."/>
            <person name="Sato S."/>
            <person name="Yamada T."/>
            <person name="Mori H."/>
            <person name="Tajima N."/>
            <person name="Moriyama T."/>
            <person name="Ikeuchi M."/>
            <person name="Watanabe M."/>
            <person name="Wada H."/>
            <person name="Kobayashi K."/>
            <person name="Saito M."/>
            <person name="Masuda T."/>
            <person name="Sasaki-Sekimoto Y."/>
            <person name="Mashiguchi K."/>
            <person name="Awai K."/>
            <person name="Shimojima M."/>
            <person name="Masuda S."/>
            <person name="Iwai M."/>
            <person name="Nobusawa T."/>
            <person name="Narise T."/>
            <person name="Kondo S."/>
            <person name="Saito H."/>
            <person name="Sato R."/>
            <person name="Murakawa M."/>
            <person name="Ihara Y."/>
            <person name="Oshima-Yamada Y."/>
            <person name="Ohtaka K."/>
            <person name="Satoh M."/>
            <person name="Sonobe K."/>
            <person name="Ishii M."/>
            <person name="Ohtani R."/>
            <person name="Kanamori-Sato M."/>
            <person name="Honoki R."/>
            <person name="Miyazaki D."/>
            <person name="Mochizuki H."/>
            <person name="Umetsu J."/>
            <person name="Higashi K."/>
            <person name="Shibata D."/>
            <person name="Kamiya Y."/>
            <person name="Sato N."/>
            <person name="Nakamura Y."/>
            <person name="Tabata S."/>
            <person name="Ida S."/>
            <person name="Kurokawa K."/>
            <person name="Ohta H."/>
        </authorList>
    </citation>
    <scope>NUCLEOTIDE SEQUENCE [LARGE SCALE GENOMIC DNA]</scope>
    <source>
        <strain evidence="3 4">NIES-2285</strain>
    </source>
</reference>
<feature type="compositionally biased region" description="Low complexity" evidence="2">
    <location>
        <begin position="25"/>
        <end position="45"/>
    </location>
</feature>
<accession>A0A1Y1IB24</accession>
<dbReference type="AlphaFoldDB" id="A0A1Y1IB24"/>
<evidence type="ECO:0000256" key="1">
    <source>
        <dbReference type="SAM" id="Coils"/>
    </source>
</evidence>
<evidence type="ECO:0000313" key="4">
    <source>
        <dbReference type="Proteomes" id="UP000054558"/>
    </source>
</evidence>
<dbReference type="Proteomes" id="UP000054558">
    <property type="component" value="Unassembled WGS sequence"/>
</dbReference>
<dbReference type="OrthoDB" id="538894at2759"/>
<organism evidence="3 4">
    <name type="scientific">Klebsormidium nitens</name>
    <name type="common">Green alga</name>
    <name type="synonym">Ulothrix nitens</name>
    <dbReference type="NCBI Taxonomy" id="105231"/>
    <lineage>
        <taxon>Eukaryota</taxon>
        <taxon>Viridiplantae</taxon>
        <taxon>Streptophyta</taxon>
        <taxon>Klebsormidiophyceae</taxon>
        <taxon>Klebsormidiales</taxon>
        <taxon>Klebsormidiaceae</taxon>
        <taxon>Klebsormidium</taxon>
    </lineage>
</organism>
<keyword evidence="1" id="KW-0175">Coiled coil</keyword>
<protein>
    <submittedName>
        <fullName evidence="3">Uncharacterized protein</fullName>
    </submittedName>
</protein>
<feature type="coiled-coil region" evidence="1">
    <location>
        <begin position="68"/>
        <end position="144"/>
    </location>
</feature>
<gene>
    <name evidence="3" type="ORF">KFL_002820170</name>
</gene>
<feature type="region of interest" description="Disordered" evidence="2">
    <location>
        <begin position="163"/>
        <end position="234"/>
    </location>
</feature>
<evidence type="ECO:0000256" key="2">
    <source>
        <dbReference type="SAM" id="MobiDB-lite"/>
    </source>
</evidence>
<dbReference type="EMBL" id="DF237231">
    <property type="protein sequence ID" value="GAQ86321.1"/>
    <property type="molecule type" value="Genomic_DNA"/>
</dbReference>
<keyword evidence="4" id="KW-1185">Reference proteome</keyword>
<name>A0A1Y1IB24_KLENI</name>